<protein>
    <submittedName>
        <fullName evidence="2">Uncharacterized protein</fullName>
    </submittedName>
</protein>
<evidence type="ECO:0000256" key="1">
    <source>
        <dbReference type="SAM" id="Phobius"/>
    </source>
</evidence>
<proteinExistence type="predicted"/>
<evidence type="ECO:0000313" key="2">
    <source>
        <dbReference type="EMBL" id="CDW43478.1"/>
    </source>
</evidence>
<dbReference type="EMBL" id="HACA01026117">
    <property type="protein sequence ID" value="CDW43478.1"/>
    <property type="molecule type" value="Transcribed_RNA"/>
</dbReference>
<sequence>MQKYIFSTIEILILISSQAPITLPENKFFLINTHLIKYHCIFVFFSYIFIKNLYSR</sequence>
<organism evidence="2">
    <name type="scientific">Lepeophtheirus salmonis</name>
    <name type="common">Salmon louse</name>
    <name type="synonym">Caligus salmonis</name>
    <dbReference type="NCBI Taxonomy" id="72036"/>
    <lineage>
        <taxon>Eukaryota</taxon>
        <taxon>Metazoa</taxon>
        <taxon>Ecdysozoa</taxon>
        <taxon>Arthropoda</taxon>
        <taxon>Crustacea</taxon>
        <taxon>Multicrustacea</taxon>
        <taxon>Hexanauplia</taxon>
        <taxon>Copepoda</taxon>
        <taxon>Siphonostomatoida</taxon>
        <taxon>Caligidae</taxon>
        <taxon>Lepeophtheirus</taxon>
    </lineage>
</organism>
<reference evidence="2" key="1">
    <citation type="submission" date="2014-05" db="EMBL/GenBank/DDBJ databases">
        <authorList>
            <person name="Chronopoulou M."/>
        </authorList>
    </citation>
    <scope>NUCLEOTIDE SEQUENCE</scope>
    <source>
        <tissue evidence="2">Whole organism</tissue>
    </source>
</reference>
<feature type="transmembrane region" description="Helical" evidence="1">
    <location>
        <begin position="28"/>
        <end position="50"/>
    </location>
</feature>
<keyword evidence="1" id="KW-1133">Transmembrane helix</keyword>
<accession>A0A0K2UYZ7</accession>
<keyword evidence="1" id="KW-0472">Membrane</keyword>
<name>A0A0K2UYZ7_LEPSM</name>
<keyword evidence="1" id="KW-0812">Transmembrane</keyword>
<dbReference type="AlphaFoldDB" id="A0A0K2UYZ7"/>